<organism evidence="2 3">
    <name type="scientific">Kineococcus radiotolerans (strain ATCC BAA-149 / DSM 14245 / SRS30216)</name>
    <dbReference type="NCBI Taxonomy" id="266940"/>
    <lineage>
        <taxon>Bacteria</taxon>
        <taxon>Bacillati</taxon>
        <taxon>Actinomycetota</taxon>
        <taxon>Actinomycetes</taxon>
        <taxon>Kineosporiales</taxon>
        <taxon>Kineosporiaceae</taxon>
        <taxon>Kineococcus</taxon>
    </lineage>
</organism>
<accession>A6WAQ2</accession>
<reference evidence="3" key="1">
    <citation type="journal article" date="2008" name="PLoS ONE">
        <title>Survival in nuclear waste, extreme resistance, and potential applications gleaned from the genome sequence of Kineococcus radiotolerans SRS30216.</title>
        <authorList>
            <person name="Bagwell C.E."/>
            <person name="Bhat S."/>
            <person name="Hawkins G.M."/>
            <person name="Smith B.W."/>
            <person name="Biswas T."/>
            <person name="Hoover T.R."/>
            <person name="Saunders E."/>
            <person name="Han C.S."/>
            <person name="Tsodikov O.V."/>
            <person name="Shimkets L.J."/>
        </authorList>
    </citation>
    <scope>NUCLEOTIDE SEQUENCE [LARGE SCALE GENOMIC DNA]</scope>
    <source>
        <strain evidence="3">ATCC BAA-149 / DSM 14245 / SRS30216</strain>
    </source>
</reference>
<dbReference type="AlphaFoldDB" id="A6WAQ2"/>
<dbReference type="STRING" id="266940.Krad_2411"/>
<proteinExistence type="predicted"/>
<evidence type="ECO:0000256" key="1">
    <source>
        <dbReference type="SAM" id="MobiDB-lite"/>
    </source>
</evidence>
<feature type="region of interest" description="Disordered" evidence="1">
    <location>
        <begin position="14"/>
        <end position="39"/>
    </location>
</feature>
<protein>
    <submittedName>
        <fullName evidence="2">Uncharacterized protein</fullName>
    </submittedName>
</protein>
<gene>
    <name evidence="2" type="ordered locus">Krad_2411</name>
</gene>
<sequence>MGMDDHSHEVGVRIAGTVQPAASVTDTNNDTDNDTGTDGSPLFPRCACGWTGSDVVRGPWTPELDEACYEVWAREHWERLVGPDPATVLEERATEHGRRWFIGEQTVQAGQALDLRLPAGRWLHGHLVLVEIRDERPWTAPHLGIALGGVWETTDCTDYSLSAVVGIPPPAAVRVCPDPGGFPTSLVVHD</sequence>
<dbReference type="Proteomes" id="UP000001116">
    <property type="component" value="Chromosome"/>
</dbReference>
<keyword evidence="3" id="KW-1185">Reference proteome</keyword>
<dbReference type="HOGENOM" id="CLU_1508684_0_0_11"/>
<dbReference type="EMBL" id="CP000750">
    <property type="protein sequence ID" value="ABS03891.1"/>
    <property type="molecule type" value="Genomic_DNA"/>
</dbReference>
<dbReference type="KEGG" id="kra:Krad_2411"/>
<dbReference type="RefSeq" id="WP_012087893.1">
    <property type="nucleotide sequence ID" value="NC_009664.2"/>
</dbReference>
<evidence type="ECO:0000313" key="3">
    <source>
        <dbReference type="Proteomes" id="UP000001116"/>
    </source>
</evidence>
<name>A6WAQ2_KINRD</name>
<evidence type="ECO:0000313" key="2">
    <source>
        <dbReference type="EMBL" id="ABS03891.1"/>
    </source>
</evidence>